<dbReference type="GO" id="GO:0008528">
    <property type="term" value="F:G protein-coupled peptide receptor activity"/>
    <property type="evidence" value="ECO:0007669"/>
    <property type="project" value="TreeGrafter"/>
</dbReference>
<dbReference type="GO" id="GO:0005886">
    <property type="term" value="C:plasma membrane"/>
    <property type="evidence" value="ECO:0007669"/>
    <property type="project" value="UniProtKB-SubCell"/>
</dbReference>
<feature type="disulfide bond" evidence="12">
    <location>
        <begin position="188"/>
        <end position="206"/>
    </location>
</feature>
<dbReference type="InterPro" id="IPR017452">
    <property type="entry name" value="GPCR_Rhodpsn_7TM"/>
</dbReference>
<dbReference type="Gene3D" id="3.80.10.10">
    <property type="entry name" value="Ribonuclease Inhibitor"/>
    <property type="match status" value="1"/>
</dbReference>
<evidence type="ECO:0000256" key="11">
    <source>
        <dbReference type="ARBA" id="ARBA00023224"/>
    </source>
</evidence>
<proteinExistence type="predicted"/>
<keyword evidence="3" id="KW-0433">Leucine-rich repeat</keyword>
<keyword evidence="4 13" id="KW-0812">Transmembrane</keyword>
<feature type="transmembrane region" description="Helical" evidence="13">
    <location>
        <begin position="570"/>
        <end position="593"/>
    </location>
</feature>
<evidence type="ECO:0000256" key="12">
    <source>
        <dbReference type="PROSITE-ProRule" id="PRU00124"/>
    </source>
</evidence>
<gene>
    <name evidence="15" type="ORF">V1264_015994</name>
</gene>
<feature type="disulfide bond" evidence="12">
    <location>
        <begin position="181"/>
        <end position="193"/>
    </location>
</feature>
<evidence type="ECO:0000256" key="1">
    <source>
        <dbReference type="ARBA" id="ARBA00004651"/>
    </source>
</evidence>
<sequence length="876" mass="95917">MNTWADDTVAYLPFAISSPLRPYQECYFVPFMAPYAHASRCLNDRFVNRPQVQILCEFKQPSGAQEKKKEQVPDVMMVDESWAHRDLVSVSRCPSGHYVQSFLACDVKSACWAGRNRVYGREGEGWAVPSPSTCTVSDVTPLPPSFACANGKQHVTYSQVCDFRPDCVDDSDEDFCDYPACSFQDFHCNSRQCVSLASRCDQYVDCYDGSDEDGCGVDILGIYPRTYPAIVDFDAQGIVSLRPLSTSTNSSSSCPAGTHFLCPGKGYCLPVYTRCNGVNDCPGREDEADCESYTCPGFYRCWDSHVCVHPAHLCDGWSQCPHQDDERYCGLRCPDNCTCFAWVFFCPQTFKLEQHRAYLRYLDAGGSGMTLTDVQGCGMLIHLSLARCGLPLLDRVPLPNLNSLTLSDNLLRAVTAADFLLMPSLKVLFLSGNPLQSLFQEILGSAAPVMNLQWLDVSRVQLKRFNFGSLQGARSVQTLNLSDSSLSTVVGEGFQVFPLLRVLDLRGCPVSAFSLDIFQGLENLDTVDADNPWLCCRHVLPAGFDTSRCSSPSAIVSTCEDLIGQSWHRVVAIVTCAVTCAGNVVSFSLRVLCRWRKPRSAFSVLVSHLSLSDLLMGLHLLVLVVADAVFRGSYVLRDVWWRQGAVCSAAGVVWVACSVVSLALLCVLTVQCVLTLYRHTGVLASPGSAHALSAGLWTVGVLVGIVPLLPGARHWEVFSSTALCRPLLLHHRHHHDDGWLFASTVHLVPNLLFGALMAGADLLIRLKTRHGVINDPALVTDQDQTRVDTCGRMVDIVLINGVCRVATGVVGLVASLETGVDRDVSVAVSMIALPLTSALNPCLYLLAVAFGIARKEQHRRLVQILSAQKSKTLKPA</sequence>
<dbReference type="PANTHER" id="PTHR24372">
    <property type="entry name" value="GLYCOPROTEIN HORMONE RECEPTOR"/>
    <property type="match status" value="1"/>
</dbReference>
<protein>
    <recommendedName>
        <fullName evidence="14">G-protein coupled receptors family 1 profile domain-containing protein</fullName>
    </recommendedName>
</protein>
<evidence type="ECO:0000256" key="3">
    <source>
        <dbReference type="ARBA" id="ARBA00022614"/>
    </source>
</evidence>
<keyword evidence="11" id="KW-0807">Transducer</keyword>
<feature type="transmembrane region" description="Helical" evidence="13">
    <location>
        <begin position="614"/>
        <end position="632"/>
    </location>
</feature>
<evidence type="ECO:0000256" key="5">
    <source>
        <dbReference type="ARBA" id="ARBA00022737"/>
    </source>
</evidence>
<comment type="caution">
    <text evidence="12">Lacks conserved residue(s) required for the propagation of feature annotation.</text>
</comment>
<feature type="transmembrane region" description="Helical" evidence="13">
    <location>
        <begin position="652"/>
        <end position="677"/>
    </location>
</feature>
<dbReference type="PROSITE" id="PS01209">
    <property type="entry name" value="LDLRA_1"/>
    <property type="match status" value="2"/>
</dbReference>
<dbReference type="GO" id="GO:0007189">
    <property type="term" value="P:adenylate cyclase-activating G protein-coupled receptor signaling pathway"/>
    <property type="evidence" value="ECO:0007669"/>
    <property type="project" value="TreeGrafter"/>
</dbReference>
<dbReference type="SUPFAM" id="SSF81321">
    <property type="entry name" value="Family A G protein-coupled receptor-like"/>
    <property type="match status" value="1"/>
</dbReference>
<dbReference type="GO" id="GO:0009755">
    <property type="term" value="P:hormone-mediated signaling pathway"/>
    <property type="evidence" value="ECO:0007669"/>
    <property type="project" value="TreeGrafter"/>
</dbReference>
<feature type="disulfide bond" evidence="12">
    <location>
        <begin position="275"/>
        <end position="290"/>
    </location>
</feature>
<keyword evidence="7" id="KW-0297">G-protein coupled receptor</keyword>
<dbReference type="SMART" id="SM00369">
    <property type="entry name" value="LRR_TYP"/>
    <property type="match status" value="3"/>
</dbReference>
<dbReference type="Gene3D" id="1.20.1070.10">
    <property type="entry name" value="Rhodopsin 7-helix transmembrane proteins"/>
    <property type="match status" value="1"/>
</dbReference>
<evidence type="ECO:0000256" key="13">
    <source>
        <dbReference type="SAM" id="Phobius"/>
    </source>
</evidence>
<feature type="disulfide bond" evidence="12">
    <location>
        <begin position="314"/>
        <end position="329"/>
    </location>
</feature>
<dbReference type="InterPro" id="IPR003591">
    <property type="entry name" value="Leu-rich_rpt_typical-subtyp"/>
</dbReference>
<organism evidence="15 16">
    <name type="scientific">Littorina saxatilis</name>
    <dbReference type="NCBI Taxonomy" id="31220"/>
    <lineage>
        <taxon>Eukaryota</taxon>
        <taxon>Metazoa</taxon>
        <taxon>Spiralia</taxon>
        <taxon>Lophotrochozoa</taxon>
        <taxon>Mollusca</taxon>
        <taxon>Gastropoda</taxon>
        <taxon>Caenogastropoda</taxon>
        <taxon>Littorinimorpha</taxon>
        <taxon>Littorinoidea</taxon>
        <taxon>Littorinidae</taxon>
        <taxon>Littorina</taxon>
    </lineage>
</organism>
<dbReference type="SUPFAM" id="SSF57424">
    <property type="entry name" value="LDL receptor-like module"/>
    <property type="match status" value="4"/>
</dbReference>
<feature type="transmembrane region" description="Helical" evidence="13">
    <location>
        <begin position="689"/>
        <end position="709"/>
    </location>
</feature>
<evidence type="ECO:0000256" key="9">
    <source>
        <dbReference type="ARBA" id="ARBA00023157"/>
    </source>
</evidence>
<dbReference type="Gene3D" id="4.10.400.10">
    <property type="entry name" value="Low-density Lipoprotein Receptor"/>
    <property type="match status" value="3"/>
</dbReference>
<evidence type="ECO:0000256" key="8">
    <source>
        <dbReference type="ARBA" id="ARBA00023136"/>
    </source>
</evidence>
<dbReference type="Pfam" id="PF13855">
    <property type="entry name" value="LRR_8"/>
    <property type="match status" value="1"/>
</dbReference>
<keyword evidence="8 13" id="KW-0472">Membrane</keyword>
<dbReference type="SMART" id="SM00192">
    <property type="entry name" value="LDLa"/>
    <property type="match status" value="4"/>
</dbReference>
<feature type="disulfide bond" evidence="12">
    <location>
        <begin position="200"/>
        <end position="215"/>
    </location>
</feature>
<comment type="caution">
    <text evidence="15">The sequence shown here is derived from an EMBL/GenBank/DDBJ whole genome shotgun (WGS) entry which is preliminary data.</text>
</comment>
<dbReference type="PANTHER" id="PTHR24372:SF77">
    <property type="entry name" value="G-PROTEIN COUPLED RECEPTORS FAMILY 1 PROFILE DOMAIN-CONTAINING PROTEIN"/>
    <property type="match status" value="1"/>
</dbReference>
<accession>A0AAN9BR69</accession>
<dbReference type="PROSITE" id="PS50068">
    <property type="entry name" value="LDLRA_2"/>
    <property type="match status" value="4"/>
</dbReference>
<dbReference type="SUPFAM" id="SSF52058">
    <property type="entry name" value="L domain-like"/>
    <property type="match status" value="1"/>
</dbReference>
<feature type="domain" description="G-protein coupled receptors family 1 profile" evidence="14">
    <location>
        <begin position="582"/>
        <end position="844"/>
    </location>
</feature>
<feature type="disulfide bond" evidence="12">
    <location>
        <begin position="161"/>
        <end position="176"/>
    </location>
</feature>
<keyword evidence="2" id="KW-1003">Cell membrane</keyword>
<dbReference type="PROSITE" id="PS50262">
    <property type="entry name" value="G_PROTEIN_RECEP_F1_2"/>
    <property type="match status" value="1"/>
</dbReference>
<feature type="transmembrane region" description="Helical" evidence="13">
    <location>
        <begin position="739"/>
        <end position="764"/>
    </location>
</feature>
<evidence type="ECO:0000256" key="7">
    <source>
        <dbReference type="ARBA" id="ARBA00023040"/>
    </source>
</evidence>
<evidence type="ECO:0000256" key="4">
    <source>
        <dbReference type="ARBA" id="ARBA00022692"/>
    </source>
</evidence>
<comment type="subcellular location">
    <subcellularLocation>
        <location evidence="1">Cell membrane</location>
        <topology evidence="1">Multi-pass membrane protein</topology>
    </subcellularLocation>
</comment>
<dbReference type="CDD" id="cd00112">
    <property type="entry name" value="LDLa"/>
    <property type="match status" value="3"/>
</dbReference>
<dbReference type="InterPro" id="IPR032675">
    <property type="entry name" value="LRR_dom_sf"/>
</dbReference>
<dbReference type="Pfam" id="PF00001">
    <property type="entry name" value="7tm_1"/>
    <property type="match status" value="1"/>
</dbReference>
<dbReference type="Pfam" id="PF00057">
    <property type="entry name" value="Ldl_recept_a"/>
    <property type="match status" value="1"/>
</dbReference>
<dbReference type="EMBL" id="JBAMIC010000004">
    <property type="protein sequence ID" value="KAK7108220.1"/>
    <property type="molecule type" value="Genomic_DNA"/>
</dbReference>
<dbReference type="PRINTS" id="PR00261">
    <property type="entry name" value="LDLRECEPTOR"/>
</dbReference>
<evidence type="ECO:0000256" key="6">
    <source>
        <dbReference type="ARBA" id="ARBA00022989"/>
    </source>
</evidence>
<evidence type="ECO:0000313" key="15">
    <source>
        <dbReference type="EMBL" id="KAK7108220.1"/>
    </source>
</evidence>
<dbReference type="InterPro" id="IPR001611">
    <property type="entry name" value="Leu-rich_rpt"/>
</dbReference>
<name>A0AAN9BR69_9CAEN</name>
<keyword evidence="16" id="KW-1185">Reference proteome</keyword>
<dbReference type="Proteomes" id="UP001374579">
    <property type="component" value="Unassembled WGS sequence"/>
</dbReference>
<evidence type="ECO:0000259" key="14">
    <source>
        <dbReference type="PROSITE" id="PS50262"/>
    </source>
</evidence>
<keyword evidence="10" id="KW-0675">Receptor</keyword>
<evidence type="ECO:0000256" key="2">
    <source>
        <dbReference type="ARBA" id="ARBA00022475"/>
    </source>
</evidence>
<dbReference type="InterPro" id="IPR002172">
    <property type="entry name" value="LDrepeatLR_classA_rpt"/>
</dbReference>
<dbReference type="InterPro" id="IPR000276">
    <property type="entry name" value="GPCR_Rhodpsn"/>
</dbReference>
<keyword evidence="9 12" id="KW-1015">Disulfide bond</keyword>
<dbReference type="InterPro" id="IPR036055">
    <property type="entry name" value="LDL_receptor-like_sf"/>
</dbReference>
<dbReference type="AlphaFoldDB" id="A0AAN9BR69"/>
<feature type="transmembrane region" description="Helical" evidence="13">
    <location>
        <begin position="796"/>
        <end position="816"/>
    </location>
</feature>
<evidence type="ECO:0000313" key="16">
    <source>
        <dbReference type="Proteomes" id="UP001374579"/>
    </source>
</evidence>
<dbReference type="InterPro" id="IPR023415">
    <property type="entry name" value="LDLR_class-A_CS"/>
</dbReference>
<evidence type="ECO:0000256" key="10">
    <source>
        <dbReference type="ARBA" id="ARBA00023170"/>
    </source>
</evidence>
<keyword evidence="6 13" id="KW-1133">Transmembrane helix</keyword>
<keyword evidence="5" id="KW-0677">Repeat</keyword>
<feature type="transmembrane region" description="Helical" evidence="13">
    <location>
        <begin position="828"/>
        <end position="853"/>
    </location>
</feature>
<reference evidence="15 16" key="1">
    <citation type="submission" date="2024-02" db="EMBL/GenBank/DDBJ databases">
        <title>Chromosome-scale genome assembly of the rough periwinkle Littorina saxatilis.</title>
        <authorList>
            <person name="De Jode A."/>
            <person name="Faria R."/>
            <person name="Formenti G."/>
            <person name="Sims Y."/>
            <person name="Smith T.P."/>
            <person name="Tracey A."/>
            <person name="Wood J.M.D."/>
            <person name="Zagrodzka Z.B."/>
            <person name="Johannesson K."/>
            <person name="Butlin R.K."/>
            <person name="Leder E.H."/>
        </authorList>
    </citation>
    <scope>NUCLEOTIDE SEQUENCE [LARGE SCALE GENOMIC DNA]</scope>
    <source>
        <strain evidence="15">Snail1</strain>
        <tissue evidence="15">Muscle</tissue>
    </source>
</reference>
<feature type="disulfide bond" evidence="12">
    <location>
        <begin position="295"/>
        <end position="307"/>
    </location>
</feature>